<accession>A0A0P0D5V1</accession>
<dbReference type="AlphaFoldDB" id="A0A0P0D5V1"/>
<sequence>MKKVINHLKKGILMVTMLATSLSFANESSFFTIKNDAEKTSLTLENVKKGNLLSIKDDNGIILYKELIQKPGVYSKGFDLTTLPNGKYIFELDQDVEINIIPFSVNSNIVSFNKELEKTIFKPLVRVKDDMAYITRLTLDETPLEIEVFYTDSNEYELVYSEKIENTQNIARVLKLSDLKIGSYKMVFHTEDREFTKIIN</sequence>
<keyword evidence="3" id="KW-1185">Reference proteome</keyword>
<organism evidence="2 3">
    <name type="scientific">Pseudalgibacter alginicilyticus</name>
    <dbReference type="NCBI Taxonomy" id="1736674"/>
    <lineage>
        <taxon>Bacteria</taxon>
        <taxon>Pseudomonadati</taxon>
        <taxon>Bacteroidota</taxon>
        <taxon>Flavobacteriia</taxon>
        <taxon>Flavobacteriales</taxon>
        <taxon>Flavobacteriaceae</taxon>
        <taxon>Pseudalgibacter</taxon>
    </lineage>
</organism>
<dbReference type="STRING" id="1736674.APS56_10375"/>
<protein>
    <recommendedName>
        <fullName evidence="4">Secretion system C-terminal sorting domain-containing protein</fullName>
    </recommendedName>
</protein>
<dbReference type="KEGG" id="ahz:APS56_10375"/>
<reference evidence="2 3" key="1">
    <citation type="submission" date="2015-10" db="EMBL/GenBank/DDBJ databases">
        <authorList>
            <person name="Gilbert D.G."/>
        </authorList>
    </citation>
    <scope>NUCLEOTIDE SEQUENCE [LARGE SCALE GENOMIC DNA]</scope>
    <source>
        <strain evidence="3">HZ-22</strain>
    </source>
</reference>
<gene>
    <name evidence="2" type="ORF">APS56_10375</name>
</gene>
<evidence type="ECO:0000313" key="2">
    <source>
        <dbReference type="EMBL" id="ALJ05499.1"/>
    </source>
</evidence>
<keyword evidence="1" id="KW-0732">Signal</keyword>
<feature type="chain" id="PRO_5006043319" description="Secretion system C-terminal sorting domain-containing protein" evidence="1">
    <location>
        <begin position="26"/>
        <end position="200"/>
    </location>
</feature>
<dbReference type="RefSeq" id="WP_054727821.1">
    <property type="nucleotide sequence ID" value="NZ_CP012898.1"/>
</dbReference>
<dbReference type="Proteomes" id="UP000057981">
    <property type="component" value="Chromosome"/>
</dbReference>
<dbReference type="OrthoDB" id="1122048at2"/>
<proteinExistence type="predicted"/>
<evidence type="ECO:0000313" key="3">
    <source>
        <dbReference type="Proteomes" id="UP000057981"/>
    </source>
</evidence>
<name>A0A0P0D5V1_9FLAO</name>
<evidence type="ECO:0008006" key="4">
    <source>
        <dbReference type="Google" id="ProtNLM"/>
    </source>
</evidence>
<evidence type="ECO:0000256" key="1">
    <source>
        <dbReference type="SAM" id="SignalP"/>
    </source>
</evidence>
<feature type="signal peptide" evidence="1">
    <location>
        <begin position="1"/>
        <end position="25"/>
    </location>
</feature>
<dbReference type="EMBL" id="CP012898">
    <property type="protein sequence ID" value="ALJ05499.1"/>
    <property type="molecule type" value="Genomic_DNA"/>
</dbReference>